<evidence type="ECO:0000313" key="2">
    <source>
        <dbReference type="Proteomes" id="UP000588586"/>
    </source>
</evidence>
<keyword evidence="2" id="KW-1185">Reference proteome</keyword>
<dbReference type="RefSeq" id="WP_171242242.1">
    <property type="nucleotide sequence ID" value="NZ_JABEPQ010000001.1"/>
</dbReference>
<dbReference type="EMBL" id="JABEPQ010000001">
    <property type="protein sequence ID" value="NNM45185.1"/>
    <property type="molecule type" value="Genomic_DNA"/>
</dbReference>
<sequence length="61" mass="6756">MTEFHSEISQRAARATESLQAARRSGDDYLVSVHEAELENLARLADEHGLRVAALRDYSAA</sequence>
<protein>
    <submittedName>
        <fullName evidence="1">Uncharacterized protein</fullName>
    </submittedName>
</protein>
<dbReference type="AlphaFoldDB" id="A0A849HB76"/>
<evidence type="ECO:0000313" key="1">
    <source>
        <dbReference type="EMBL" id="NNM45185.1"/>
    </source>
</evidence>
<organism evidence="1 2">
    <name type="scientific">Knoellia koreensis</name>
    <dbReference type="NCBI Taxonomy" id="2730921"/>
    <lineage>
        <taxon>Bacteria</taxon>
        <taxon>Bacillati</taxon>
        <taxon>Actinomycetota</taxon>
        <taxon>Actinomycetes</taxon>
        <taxon>Micrococcales</taxon>
        <taxon>Intrasporangiaceae</taxon>
        <taxon>Knoellia</taxon>
    </lineage>
</organism>
<proteinExistence type="predicted"/>
<reference evidence="1 2" key="1">
    <citation type="submission" date="2020-04" db="EMBL/GenBank/DDBJ databases">
        <title>Knoellia sp. isolate from air conditioner.</title>
        <authorList>
            <person name="Chea S."/>
            <person name="Kim D.-U."/>
        </authorList>
    </citation>
    <scope>NUCLEOTIDE SEQUENCE [LARGE SCALE GENOMIC DNA]</scope>
    <source>
        <strain evidence="1 2">DB2414S</strain>
    </source>
</reference>
<dbReference type="Proteomes" id="UP000588586">
    <property type="component" value="Unassembled WGS sequence"/>
</dbReference>
<gene>
    <name evidence="1" type="ORF">HJG52_04100</name>
</gene>
<name>A0A849HB76_9MICO</name>
<accession>A0A849HB76</accession>
<comment type="caution">
    <text evidence="1">The sequence shown here is derived from an EMBL/GenBank/DDBJ whole genome shotgun (WGS) entry which is preliminary data.</text>
</comment>